<dbReference type="AlphaFoldDB" id="A0A239KUW2"/>
<dbReference type="OrthoDB" id="292843at2"/>
<accession>A0A239KUW2</accession>
<organism evidence="1 2">
    <name type="scientific">Actinacidiphila glaucinigra</name>
    <dbReference type="NCBI Taxonomy" id="235986"/>
    <lineage>
        <taxon>Bacteria</taxon>
        <taxon>Bacillati</taxon>
        <taxon>Actinomycetota</taxon>
        <taxon>Actinomycetes</taxon>
        <taxon>Kitasatosporales</taxon>
        <taxon>Streptomycetaceae</taxon>
        <taxon>Actinacidiphila</taxon>
    </lineage>
</organism>
<dbReference type="InterPro" id="IPR016024">
    <property type="entry name" value="ARM-type_fold"/>
</dbReference>
<dbReference type="SUPFAM" id="SSF48371">
    <property type="entry name" value="ARM repeat"/>
    <property type="match status" value="1"/>
</dbReference>
<sequence length="672" mass="71513">MTAALAVLEQLPWDEAESAFGRQQAKDLRRGLRSLVLKRGAATEEDYFPLSNCFAPGGGRIGALAAATLPFAVALATDLDMGSRSTVVEMLGHAAQTASEDAVGAMHAGWAQAWNHHSAQIRALLGDPVPAVRRAALPLADGVDQLLERWNAEADPSVRLPLLLALGTAAASSTDAGSLDRAMAVLTEELRAGTPVMQVAAVHAWAAIDPEAPVRELDLLVEVLSEPATRPQFEANWYLADDGIPRTREDVLAWTAALYNDAQRSAALSFAVRLIDAAHQREDALLCQAALDEGWQLLVVQPSVASALLPRAGELLADTDDGVRYRAAHLLAVLGTQAAAYADQLATLLDDTGQAEYLEGTVGDHARWALARIGDRRALPGLVEQLYAPYEDDYSRGYTAGDPRLPEVEDVLIPMRDHAAGLLPAIRQRLKKDGADGPLTGNFLKVLIAWGPAAAPALPEVVALLNDARRSLTAVDALVAMGPAASSAEPAVRECTVLDHPGNHQMVAWAAWRLSGDRDTALRHIGEAVLTAEPPHPGPIALLGDFGPAAAPYANHVRQGMEHGSAWVRIPAAVALWAITGNPGPSVSVLEEYLHALADGSDAYGDALRALQALLQIGTVTAETRALLRSLQNSDRRLSNCRDYRAFLEDEELRSMVDGALALPQRPSDVGP</sequence>
<proteinExistence type="predicted"/>
<evidence type="ECO:0000313" key="1">
    <source>
        <dbReference type="EMBL" id="SNT21542.1"/>
    </source>
</evidence>
<dbReference type="Gene3D" id="1.25.10.10">
    <property type="entry name" value="Leucine-rich Repeat Variant"/>
    <property type="match status" value="1"/>
</dbReference>
<name>A0A239KUW2_9ACTN</name>
<keyword evidence="2" id="KW-1185">Reference proteome</keyword>
<dbReference type="Proteomes" id="UP000198280">
    <property type="component" value="Unassembled WGS sequence"/>
</dbReference>
<evidence type="ECO:0008006" key="3">
    <source>
        <dbReference type="Google" id="ProtNLM"/>
    </source>
</evidence>
<evidence type="ECO:0000313" key="2">
    <source>
        <dbReference type="Proteomes" id="UP000198280"/>
    </source>
</evidence>
<dbReference type="InterPro" id="IPR011989">
    <property type="entry name" value="ARM-like"/>
</dbReference>
<dbReference type="RefSeq" id="WP_089226593.1">
    <property type="nucleotide sequence ID" value="NZ_FZOF01000017.1"/>
</dbReference>
<dbReference type="EMBL" id="FZOF01000017">
    <property type="protein sequence ID" value="SNT21542.1"/>
    <property type="molecule type" value="Genomic_DNA"/>
</dbReference>
<gene>
    <name evidence="1" type="ORF">SAMN05216252_11728</name>
</gene>
<reference evidence="1 2" key="1">
    <citation type="submission" date="2017-06" db="EMBL/GenBank/DDBJ databases">
        <authorList>
            <person name="Kim H.J."/>
            <person name="Triplett B.A."/>
        </authorList>
    </citation>
    <scope>NUCLEOTIDE SEQUENCE [LARGE SCALE GENOMIC DNA]</scope>
    <source>
        <strain evidence="1 2">CGMCC 4.1858</strain>
    </source>
</reference>
<protein>
    <recommendedName>
        <fullName evidence="3">HEAT repeat domain-containing protein</fullName>
    </recommendedName>
</protein>